<evidence type="ECO:0000313" key="3">
    <source>
        <dbReference type="Proteomes" id="UP000007015"/>
    </source>
</evidence>
<gene>
    <name evidence="2" type="ORF">OsI_28817</name>
</gene>
<feature type="region of interest" description="Disordered" evidence="1">
    <location>
        <begin position="33"/>
        <end position="89"/>
    </location>
</feature>
<name>B8B9W2_ORYSI</name>
<accession>B8B9W2</accession>
<dbReference type="AlphaFoldDB" id="B8B9W2"/>
<organism evidence="2 3">
    <name type="scientific">Oryza sativa subsp. indica</name>
    <name type="common">Rice</name>
    <dbReference type="NCBI Taxonomy" id="39946"/>
    <lineage>
        <taxon>Eukaryota</taxon>
        <taxon>Viridiplantae</taxon>
        <taxon>Streptophyta</taxon>
        <taxon>Embryophyta</taxon>
        <taxon>Tracheophyta</taxon>
        <taxon>Spermatophyta</taxon>
        <taxon>Magnoliopsida</taxon>
        <taxon>Liliopsida</taxon>
        <taxon>Poales</taxon>
        <taxon>Poaceae</taxon>
        <taxon>BOP clade</taxon>
        <taxon>Oryzoideae</taxon>
        <taxon>Oryzeae</taxon>
        <taxon>Oryzinae</taxon>
        <taxon>Oryza</taxon>
        <taxon>Oryza sativa</taxon>
    </lineage>
</organism>
<dbReference type="Proteomes" id="UP000007015">
    <property type="component" value="Chromosome 8"/>
</dbReference>
<dbReference type="HOGENOM" id="CLU_2458750_0_0_1"/>
<dbReference type="EMBL" id="CM000133">
    <property type="protein sequence ID" value="EEC83386.1"/>
    <property type="molecule type" value="Genomic_DNA"/>
</dbReference>
<keyword evidence="3" id="KW-1185">Reference proteome</keyword>
<dbReference type="Gramene" id="BGIOSGA028466-TA">
    <property type="protein sequence ID" value="BGIOSGA028466-PA"/>
    <property type="gene ID" value="BGIOSGA028466"/>
</dbReference>
<proteinExistence type="predicted"/>
<evidence type="ECO:0000256" key="1">
    <source>
        <dbReference type="SAM" id="MobiDB-lite"/>
    </source>
</evidence>
<evidence type="ECO:0000313" key="2">
    <source>
        <dbReference type="EMBL" id="EEC83386.1"/>
    </source>
</evidence>
<protein>
    <submittedName>
        <fullName evidence="2">Uncharacterized protein</fullName>
    </submittedName>
</protein>
<reference evidence="2 3" key="1">
    <citation type="journal article" date="2005" name="PLoS Biol.">
        <title>The genomes of Oryza sativa: a history of duplications.</title>
        <authorList>
            <person name="Yu J."/>
            <person name="Wang J."/>
            <person name="Lin W."/>
            <person name="Li S."/>
            <person name="Li H."/>
            <person name="Zhou J."/>
            <person name="Ni P."/>
            <person name="Dong W."/>
            <person name="Hu S."/>
            <person name="Zeng C."/>
            <person name="Zhang J."/>
            <person name="Zhang Y."/>
            <person name="Li R."/>
            <person name="Xu Z."/>
            <person name="Li S."/>
            <person name="Li X."/>
            <person name="Zheng H."/>
            <person name="Cong L."/>
            <person name="Lin L."/>
            <person name="Yin J."/>
            <person name="Geng J."/>
            <person name="Li G."/>
            <person name="Shi J."/>
            <person name="Liu J."/>
            <person name="Lv H."/>
            <person name="Li J."/>
            <person name="Wang J."/>
            <person name="Deng Y."/>
            <person name="Ran L."/>
            <person name="Shi X."/>
            <person name="Wang X."/>
            <person name="Wu Q."/>
            <person name="Li C."/>
            <person name="Ren X."/>
            <person name="Wang J."/>
            <person name="Wang X."/>
            <person name="Li D."/>
            <person name="Liu D."/>
            <person name="Zhang X."/>
            <person name="Ji Z."/>
            <person name="Zhao W."/>
            <person name="Sun Y."/>
            <person name="Zhang Z."/>
            <person name="Bao J."/>
            <person name="Han Y."/>
            <person name="Dong L."/>
            <person name="Ji J."/>
            <person name="Chen P."/>
            <person name="Wu S."/>
            <person name="Liu J."/>
            <person name="Xiao Y."/>
            <person name="Bu D."/>
            <person name="Tan J."/>
            <person name="Yang L."/>
            <person name="Ye C."/>
            <person name="Zhang J."/>
            <person name="Xu J."/>
            <person name="Zhou Y."/>
            <person name="Yu Y."/>
            <person name="Zhang B."/>
            <person name="Zhuang S."/>
            <person name="Wei H."/>
            <person name="Liu B."/>
            <person name="Lei M."/>
            <person name="Yu H."/>
            <person name="Li Y."/>
            <person name="Xu H."/>
            <person name="Wei S."/>
            <person name="He X."/>
            <person name="Fang L."/>
            <person name="Zhang Z."/>
            <person name="Zhang Y."/>
            <person name="Huang X."/>
            <person name="Su Z."/>
            <person name="Tong W."/>
            <person name="Li J."/>
            <person name="Tong Z."/>
            <person name="Li S."/>
            <person name="Ye J."/>
            <person name="Wang L."/>
            <person name="Fang L."/>
            <person name="Lei T."/>
            <person name="Chen C."/>
            <person name="Chen H."/>
            <person name="Xu Z."/>
            <person name="Li H."/>
            <person name="Huang H."/>
            <person name="Zhang F."/>
            <person name="Xu H."/>
            <person name="Li N."/>
            <person name="Zhao C."/>
            <person name="Li S."/>
            <person name="Dong L."/>
            <person name="Huang Y."/>
            <person name="Li L."/>
            <person name="Xi Y."/>
            <person name="Qi Q."/>
            <person name="Li W."/>
            <person name="Zhang B."/>
            <person name="Hu W."/>
            <person name="Zhang Y."/>
            <person name="Tian X."/>
            <person name="Jiao Y."/>
            <person name="Liang X."/>
            <person name="Jin J."/>
            <person name="Gao L."/>
            <person name="Zheng W."/>
            <person name="Hao B."/>
            <person name="Liu S."/>
            <person name="Wang W."/>
            <person name="Yuan L."/>
            <person name="Cao M."/>
            <person name="McDermott J."/>
            <person name="Samudrala R."/>
            <person name="Wang J."/>
            <person name="Wong G.K."/>
            <person name="Yang H."/>
        </authorList>
    </citation>
    <scope>NUCLEOTIDE SEQUENCE [LARGE SCALE GENOMIC DNA]</scope>
    <source>
        <strain evidence="3">cv. 93-11</strain>
    </source>
</reference>
<feature type="compositionally biased region" description="Basic and acidic residues" evidence="1">
    <location>
        <begin position="70"/>
        <end position="89"/>
    </location>
</feature>
<sequence length="89" mass="10101">MRAQLPWRLCARNQEEEAKRKYDEIVRRKRDRNSAMGMSLSDGGETGEYCIHLPTASNDDRRTGGSFGAGERDVVEIDGEERIQSRDVA</sequence>